<name>A0A518DNB3_9BACT</name>
<keyword evidence="3" id="KW-0560">Oxidoreductase</keyword>
<dbReference type="InterPro" id="IPR050463">
    <property type="entry name" value="Gfo/Idh/MocA_oxidrdct_glycsds"/>
</dbReference>
<feature type="domain" description="Gfo/Idh/MocA-like oxidoreductase N-terminal" evidence="1">
    <location>
        <begin position="40"/>
        <end position="156"/>
    </location>
</feature>
<feature type="domain" description="Gfo/Idh/MocA-like oxidoreductase bacterial type C-terminal" evidence="2">
    <location>
        <begin position="190"/>
        <end position="291"/>
    </location>
</feature>
<dbReference type="Proteomes" id="UP000317648">
    <property type="component" value="Chromosome"/>
</dbReference>
<sequence length="447" mass="48873">MSRKSDRRTFLKTTAAVGAGFWVAGGVQAEESKSANEEISFGCIGVGGKGTSDSADAGKNGNVIAICDIDENTLNRAAARFPKAKKYTDYRKMIDEMGKSLDGVTVSTPDHSHAPAAIRAMNEGLACFCQKPMTHTLQEARLMGELAAKKNLATQMGNQGTAGAPLREAAALIKAGVLGNLKEVHVWTNRPVWPQGLDRPEGKPVPEYVHWDNWIGPAQERPYSPAYHPFKWRGFWEFGTGALGDMACHTLNMPFMGAELQHPLAVQATSAGHNKETYPKWSQIKFEFGPGESRGPINFTWYDGGKRPPAELLEGRTYKNKPATAYASGAWVIGDKGSIFSGDDYCGAFELWDVDKVDVDFPKSPGHFEEYARAIKTNNAEPAMSNFPNYASPLTETVLLGNLAIWAAADADTPGKRIEWDAKNQKATNAPEVDEIIRKKYRDGWAL</sequence>
<dbReference type="InterPro" id="IPR043906">
    <property type="entry name" value="Gfo/Idh/MocA_OxRdtase_bact_C"/>
</dbReference>
<dbReference type="PANTHER" id="PTHR43818:SF10">
    <property type="entry name" value="NADH-DEPENDENT DEHYDROGENASE-RELATED"/>
    <property type="match status" value="1"/>
</dbReference>
<organism evidence="3 4">
    <name type="scientific">Lignipirellula cremea</name>
    <dbReference type="NCBI Taxonomy" id="2528010"/>
    <lineage>
        <taxon>Bacteria</taxon>
        <taxon>Pseudomonadati</taxon>
        <taxon>Planctomycetota</taxon>
        <taxon>Planctomycetia</taxon>
        <taxon>Pirellulales</taxon>
        <taxon>Pirellulaceae</taxon>
        <taxon>Lignipirellula</taxon>
    </lineage>
</organism>
<dbReference type="OrthoDB" id="255433at2"/>
<dbReference type="EC" id="1.1.1.361" evidence="3"/>
<evidence type="ECO:0000259" key="2">
    <source>
        <dbReference type="Pfam" id="PF19051"/>
    </source>
</evidence>
<dbReference type="InterPro" id="IPR000683">
    <property type="entry name" value="Gfo/Idh/MocA-like_OxRdtase_N"/>
</dbReference>
<accession>A0A518DNB3</accession>
<protein>
    <submittedName>
        <fullName evidence="3">Glucose-6-phosphate 3-dehydrogenase</fullName>
        <ecNumber evidence="3">1.1.1.361</ecNumber>
    </submittedName>
</protein>
<dbReference type="SUPFAM" id="SSF55347">
    <property type="entry name" value="Glyceraldehyde-3-phosphate dehydrogenase-like, C-terminal domain"/>
    <property type="match status" value="1"/>
</dbReference>
<dbReference type="Gene3D" id="3.40.50.720">
    <property type="entry name" value="NAD(P)-binding Rossmann-like Domain"/>
    <property type="match status" value="1"/>
</dbReference>
<dbReference type="GO" id="GO:0103074">
    <property type="term" value="F:glucose-6-phosphate 3-dehydrogenase activity"/>
    <property type="evidence" value="ECO:0007669"/>
    <property type="project" value="UniProtKB-EC"/>
</dbReference>
<proteinExistence type="predicted"/>
<dbReference type="PANTHER" id="PTHR43818">
    <property type="entry name" value="BCDNA.GH03377"/>
    <property type="match status" value="1"/>
</dbReference>
<evidence type="ECO:0000259" key="1">
    <source>
        <dbReference type="Pfam" id="PF01408"/>
    </source>
</evidence>
<dbReference type="KEGG" id="lcre:Pla8534_11070"/>
<dbReference type="AlphaFoldDB" id="A0A518DNB3"/>
<dbReference type="Gene3D" id="3.30.360.10">
    <property type="entry name" value="Dihydrodipicolinate Reductase, domain 2"/>
    <property type="match status" value="1"/>
</dbReference>
<dbReference type="InterPro" id="IPR006311">
    <property type="entry name" value="TAT_signal"/>
</dbReference>
<dbReference type="Pfam" id="PF19051">
    <property type="entry name" value="GFO_IDH_MocA_C2"/>
    <property type="match status" value="1"/>
</dbReference>
<dbReference type="Pfam" id="PF01408">
    <property type="entry name" value="GFO_IDH_MocA"/>
    <property type="match status" value="1"/>
</dbReference>
<dbReference type="EMBL" id="CP036433">
    <property type="protein sequence ID" value="QDU93327.1"/>
    <property type="molecule type" value="Genomic_DNA"/>
</dbReference>
<evidence type="ECO:0000313" key="3">
    <source>
        <dbReference type="EMBL" id="QDU93327.1"/>
    </source>
</evidence>
<dbReference type="RefSeq" id="WP_145050038.1">
    <property type="nucleotide sequence ID" value="NZ_CP036433.1"/>
</dbReference>
<dbReference type="InterPro" id="IPR036291">
    <property type="entry name" value="NAD(P)-bd_dom_sf"/>
</dbReference>
<dbReference type="PROSITE" id="PS51318">
    <property type="entry name" value="TAT"/>
    <property type="match status" value="1"/>
</dbReference>
<gene>
    <name evidence="3" type="primary">ntdC</name>
    <name evidence="3" type="ORF">Pla8534_11070</name>
</gene>
<dbReference type="SUPFAM" id="SSF51735">
    <property type="entry name" value="NAD(P)-binding Rossmann-fold domains"/>
    <property type="match status" value="1"/>
</dbReference>
<keyword evidence="4" id="KW-1185">Reference proteome</keyword>
<reference evidence="3 4" key="1">
    <citation type="submission" date="2019-02" db="EMBL/GenBank/DDBJ databases">
        <title>Deep-cultivation of Planctomycetes and their phenomic and genomic characterization uncovers novel biology.</title>
        <authorList>
            <person name="Wiegand S."/>
            <person name="Jogler M."/>
            <person name="Boedeker C."/>
            <person name="Pinto D."/>
            <person name="Vollmers J."/>
            <person name="Rivas-Marin E."/>
            <person name="Kohn T."/>
            <person name="Peeters S.H."/>
            <person name="Heuer A."/>
            <person name="Rast P."/>
            <person name="Oberbeckmann S."/>
            <person name="Bunk B."/>
            <person name="Jeske O."/>
            <person name="Meyerdierks A."/>
            <person name="Storesund J.E."/>
            <person name="Kallscheuer N."/>
            <person name="Luecker S."/>
            <person name="Lage O.M."/>
            <person name="Pohl T."/>
            <person name="Merkel B.J."/>
            <person name="Hornburger P."/>
            <person name="Mueller R.-W."/>
            <person name="Bruemmer F."/>
            <person name="Labrenz M."/>
            <person name="Spormann A.M."/>
            <person name="Op den Camp H."/>
            <person name="Overmann J."/>
            <person name="Amann R."/>
            <person name="Jetten M.S.M."/>
            <person name="Mascher T."/>
            <person name="Medema M.H."/>
            <person name="Devos D.P."/>
            <person name="Kaster A.-K."/>
            <person name="Ovreas L."/>
            <person name="Rohde M."/>
            <person name="Galperin M.Y."/>
            <person name="Jogler C."/>
        </authorList>
    </citation>
    <scope>NUCLEOTIDE SEQUENCE [LARGE SCALE GENOMIC DNA]</scope>
    <source>
        <strain evidence="3 4">Pla85_3_4</strain>
    </source>
</reference>
<evidence type="ECO:0000313" key="4">
    <source>
        <dbReference type="Proteomes" id="UP000317648"/>
    </source>
</evidence>
<dbReference type="GO" id="GO:0000166">
    <property type="term" value="F:nucleotide binding"/>
    <property type="evidence" value="ECO:0007669"/>
    <property type="project" value="InterPro"/>
</dbReference>